<proteinExistence type="predicted"/>
<dbReference type="AlphaFoldDB" id="A0A2J8I4U3"/>
<dbReference type="InterPro" id="IPR027417">
    <property type="entry name" value="P-loop_NTPase"/>
</dbReference>
<evidence type="ECO:0000313" key="2">
    <source>
        <dbReference type="EMBL" id="PNI05547.1"/>
    </source>
</evidence>
<dbReference type="OrthoDB" id="5858076at2"/>
<evidence type="ECO:0000313" key="3">
    <source>
        <dbReference type="Proteomes" id="UP000236449"/>
    </source>
</evidence>
<accession>A0A2J8I4U3</accession>
<name>A0A2J8I4U3_VIBDI</name>
<reference evidence="2 3" key="1">
    <citation type="submission" date="2018-01" db="EMBL/GenBank/DDBJ databases">
        <title>Draft genome sequences of six Vibrio diazotrophicus strains isolated from deep-sea sediments of the Baltic Sea.</title>
        <authorList>
            <person name="Castillo D."/>
            <person name="Vandieken V."/>
            <person name="Chiang O."/>
            <person name="Middelboe M."/>
        </authorList>
    </citation>
    <scope>NUCLEOTIDE SEQUENCE [LARGE SCALE GENOMIC DNA]</scope>
    <source>
        <strain evidence="2 3">60.27F</strain>
    </source>
</reference>
<dbReference type="InterPro" id="IPR025669">
    <property type="entry name" value="AAA_dom"/>
</dbReference>
<dbReference type="Pfam" id="PF13614">
    <property type="entry name" value="AAA_31"/>
    <property type="match status" value="1"/>
</dbReference>
<dbReference type="SUPFAM" id="SSF52540">
    <property type="entry name" value="P-loop containing nucleoside triphosphate hydrolases"/>
    <property type="match status" value="1"/>
</dbReference>
<sequence length="405" mass="45140">MDMDLNNLFKSTSNNSELKGQGLPDLVISNDSVLLASINDLYALEGFIEPKVQSLLQKKGNQIPSGLNFPHVILDMRDMDKDTIIDKISEIIVGLDVSSTLVVLSKLDSIKLQKQISALGAVYVLWEPDLSGLLAALSVDHTGIKLGGDITRKAKRILVLGTKGGIGVSTFSSVLSYSLANQAHLKTLLVDYDSAARNSDVLLGIRNFEIKPSSGVVNRSDIDRAVANNYQHQLNDRLAYMALEKLRVDSAGHSSALFELSSTLSSEYNFIIDSVPCDAYNEIHERIQSGLYHRIFILCEPSVSSLRCYNVFKKQVEPQQVEVVFSLTRLAKEYVMTLQNAKERIHQKSAVDVLYESSLDSILIKQGMEQLRSLKYMKPIAQVVELLTKKNISVKSQFSWLRFRK</sequence>
<feature type="domain" description="AAA" evidence="1">
    <location>
        <begin position="155"/>
        <end position="276"/>
    </location>
</feature>
<dbReference type="Proteomes" id="UP000236449">
    <property type="component" value="Unassembled WGS sequence"/>
</dbReference>
<comment type="caution">
    <text evidence="2">The sequence shown here is derived from an EMBL/GenBank/DDBJ whole genome shotgun (WGS) entry which is preliminary data.</text>
</comment>
<dbReference type="EMBL" id="POSK01000003">
    <property type="protein sequence ID" value="PNI05547.1"/>
    <property type="molecule type" value="Genomic_DNA"/>
</dbReference>
<dbReference type="Gene3D" id="3.40.50.300">
    <property type="entry name" value="P-loop containing nucleotide triphosphate hydrolases"/>
    <property type="match status" value="1"/>
</dbReference>
<protein>
    <submittedName>
        <fullName evidence="2">Type II secretion protein</fullName>
    </submittedName>
</protein>
<organism evidence="2 3">
    <name type="scientific">Vibrio diazotrophicus</name>
    <dbReference type="NCBI Taxonomy" id="685"/>
    <lineage>
        <taxon>Bacteria</taxon>
        <taxon>Pseudomonadati</taxon>
        <taxon>Pseudomonadota</taxon>
        <taxon>Gammaproteobacteria</taxon>
        <taxon>Vibrionales</taxon>
        <taxon>Vibrionaceae</taxon>
        <taxon>Vibrio</taxon>
    </lineage>
</organism>
<gene>
    <name evidence="2" type="ORF">C1N32_05445</name>
</gene>
<evidence type="ECO:0000259" key="1">
    <source>
        <dbReference type="Pfam" id="PF13614"/>
    </source>
</evidence>